<evidence type="ECO:0000256" key="7">
    <source>
        <dbReference type="ARBA" id="ARBA00023204"/>
    </source>
</evidence>
<keyword evidence="2" id="KW-0227">DNA damage</keyword>
<dbReference type="InterPro" id="IPR045628">
    <property type="entry name" value="Lhr_WH_dom"/>
</dbReference>
<dbReference type="Pfam" id="PF00271">
    <property type="entry name" value="Helicase_C"/>
    <property type="match status" value="1"/>
</dbReference>
<dbReference type="GO" id="GO:0140097">
    <property type="term" value="F:catalytic activity, acting on DNA"/>
    <property type="evidence" value="ECO:0007669"/>
    <property type="project" value="UniProtKB-ARBA"/>
</dbReference>
<evidence type="ECO:0000313" key="12">
    <source>
        <dbReference type="EMBL" id="MCD1296012.1"/>
    </source>
</evidence>
<dbReference type="RefSeq" id="WP_230742875.1">
    <property type="nucleotide sequence ID" value="NZ_PGCK01000012.1"/>
</dbReference>
<accession>A0AAP2RGY0</accession>
<dbReference type="InterPro" id="IPR011545">
    <property type="entry name" value="DEAD/DEAH_box_helicase_dom"/>
</dbReference>
<keyword evidence="1" id="KW-0547">Nucleotide-binding</keyword>
<dbReference type="InterPro" id="IPR027417">
    <property type="entry name" value="P-loop_NTPase"/>
</dbReference>
<keyword evidence="6" id="KW-0238">DNA-binding</keyword>
<dbReference type="PIRSF" id="PIRSF037307">
    <property type="entry name" value="Lhr-like_helic_prd"/>
    <property type="match status" value="1"/>
</dbReference>
<sequence>MVNVFNLLDERIQEALSKLGMTTPTDTQERAIPVILNNKNTLVIAPTGTGKTESAMLPVMNDILKMSGDDRAGIKAIYITPLRALNRDMLKRLNWWSKELDISISVRHGDTTQHERRKQVLKPPEVLITTPETLQAMLVGPRMKHNLRSLAYVVVDEVHDLASSKRGTQLSIGLERLAKFSKFKRIGLSATVGSPEEVAKFLAGTERDVKIVEVSIAKSLDFHVTQPEVNHSDKQMARKLLTDPDIAAQIRIMIDIIDKNKSTLMFVNTRQSAEAISARFKKLEENIAVHHGSLSKDARIEAEDSFKEGRVKALVCTSSMELGIDIGDIDHVIQYMSPREVSRLLQRVGRAGHRIGETSTGTIITINEDDSAEAWAIARRAHEGEIERMDLHTKSYDALANQICAMALEYGDISSEEVLSIVRKAYPYRDLSRKEFDDVCKQLMEERLIFVNPENGMINKKGKTREYIFENLSMIPDEKRYDVYDVISGRQIGTLDEAFVINFAELGSIFITKGEMWRIVEVTEDRVKVEPIENPQGEVPSWTGEEIPVPFNVAMEVGAIRRIVEEMPDASVKEAVDKIMSAYPTDEYTARKFVEYVRKQIADNFPVPTDKKVVVEDEDKTIMINACFGHKVNETLGRVITALLASKFGSGVAMEIDPYRIKLELPRRIRATDIVKMIKDLEPIYVEPIIEKTLKNTILLKWKMVHVARKFGALSKDVDYERISMEKLLKVFEGTPMYEEAVREIFHDKLDIDMTKMVLEKIRREEIKLIPGRLSPIGNAGFTGGRELMAPETADRSIIMALKDRIMNDHVLLFCLTCQKYSAKKKVMNVDESPECPICGSKMIAALKPWEKDEMELVKKAATLKSEEDRTKVKRVYRNANLVLSHGKTAVIALASRGIGPDTASRVIRKLRDDEEDFYRDILRAERDYVRTKRFWV</sequence>
<dbReference type="CDD" id="cd18796">
    <property type="entry name" value="SF2_C_LHR"/>
    <property type="match status" value="1"/>
</dbReference>
<evidence type="ECO:0000256" key="9">
    <source>
        <dbReference type="ARBA" id="ARBA00093467"/>
    </source>
</evidence>
<keyword evidence="8" id="KW-0413">Isomerase</keyword>
<dbReference type="GO" id="GO:0005524">
    <property type="term" value="F:ATP binding"/>
    <property type="evidence" value="ECO:0007669"/>
    <property type="project" value="UniProtKB-KW"/>
</dbReference>
<dbReference type="GO" id="GO:0006281">
    <property type="term" value="P:DNA repair"/>
    <property type="evidence" value="ECO:0007669"/>
    <property type="project" value="UniProtKB-KW"/>
</dbReference>
<reference evidence="12 13" key="1">
    <citation type="submission" date="2017-11" db="EMBL/GenBank/DDBJ databases">
        <title>Isolation and Characterization of Family Methanocellaceae Species from Potential Methane Hydrate Area Offshore Southwestern Taiwan.</title>
        <authorList>
            <person name="Zhang W.-L."/>
            <person name="Chen W.-C."/>
            <person name="Lai M.-C."/>
            <person name="Chen S.-C."/>
        </authorList>
    </citation>
    <scope>NUCLEOTIDE SEQUENCE [LARGE SCALE GENOMIC DNA]</scope>
    <source>
        <strain evidence="12 13">CWC-04</strain>
    </source>
</reference>
<gene>
    <name evidence="12" type="ORF">CUJ83_13495</name>
</gene>
<evidence type="ECO:0000259" key="11">
    <source>
        <dbReference type="PROSITE" id="PS51194"/>
    </source>
</evidence>
<dbReference type="InterPro" id="IPR001650">
    <property type="entry name" value="Helicase_C-like"/>
</dbReference>
<protein>
    <submittedName>
        <fullName evidence="12">Helicase</fullName>
    </submittedName>
</protein>
<proteinExistence type="inferred from homology"/>
<dbReference type="PROSITE" id="PS51192">
    <property type="entry name" value="HELICASE_ATP_BIND_1"/>
    <property type="match status" value="1"/>
</dbReference>
<dbReference type="Pfam" id="PF19306">
    <property type="entry name" value="WHD_Lhr"/>
    <property type="match status" value="1"/>
</dbReference>
<evidence type="ECO:0000259" key="10">
    <source>
        <dbReference type="PROSITE" id="PS51192"/>
    </source>
</evidence>
<comment type="similarity">
    <text evidence="9">Belongs to the Lhr helicase family. Lhr-Core subfamily.</text>
</comment>
<evidence type="ECO:0000256" key="1">
    <source>
        <dbReference type="ARBA" id="ARBA00022741"/>
    </source>
</evidence>
<evidence type="ECO:0000256" key="2">
    <source>
        <dbReference type="ARBA" id="ARBA00022763"/>
    </source>
</evidence>
<evidence type="ECO:0000256" key="3">
    <source>
        <dbReference type="ARBA" id="ARBA00022801"/>
    </source>
</evidence>
<dbReference type="InterPro" id="IPR017170">
    <property type="entry name" value="Lhr-like"/>
</dbReference>
<dbReference type="AlphaFoldDB" id="A0AAP2RGY0"/>
<dbReference type="InterPro" id="IPR052511">
    <property type="entry name" value="ATP-dep_Helicase"/>
</dbReference>
<dbReference type="SMART" id="SM00490">
    <property type="entry name" value="HELICc"/>
    <property type="match status" value="1"/>
</dbReference>
<evidence type="ECO:0000256" key="8">
    <source>
        <dbReference type="ARBA" id="ARBA00023235"/>
    </source>
</evidence>
<dbReference type="PANTHER" id="PTHR47962:SF5">
    <property type="entry name" value="ATP-DEPENDENT HELICASE LHR-RELATED"/>
    <property type="match status" value="1"/>
</dbReference>
<dbReference type="GO" id="GO:0004386">
    <property type="term" value="F:helicase activity"/>
    <property type="evidence" value="ECO:0007669"/>
    <property type="project" value="UniProtKB-KW"/>
</dbReference>
<comment type="caution">
    <text evidence="12">The sequence shown here is derived from an EMBL/GenBank/DDBJ whole genome shotgun (WGS) entry which is preliminary data.</text>
</comment>
<organism evidence="12 13">
    <name type="scientific">Methanooceanicella nereidis</name>
    <dbReference type="NCBI Taxonomy" id="2052831"/>
    <lineage>
        <taxon>Archaea</taxon>
        <taxon>Methanobacteriati</taxon>
        <taxon>Methanobacteriota</taxon>
        <taxon>Stenosarchaea group</taxon>
        <taxon>Methanomicrobia</taxon>
        <taxon>Methanocellales</taxon>
        <taxon>Methanocellaceae</taxon>
        <taxon>Methanooceanicella</taxon>
    </lineage>
</organism>
<keyword evidence="13" id="KW-1185">Reference proteome</keyword>
<dbReference type="PROSITE" id="PS51194">
    <property type="entry name" value="HELICASE_CTER"/>
    <property type="match status" value="1"/>
</dbReference>
<evidence type="ECO:0000256" key="4">
    <source>
        <dbReference type="ARBA" id="ARBA00022806"/>
    </source>
</evidence>
<keyword evidence="4 12" id="KW-0347">Helicase</keyword>
<evidence type="ECO:0000313" key="13">
    <source>
        <dbReference type="Proteomes" id="UP001320159"/>
    </source>
</evidence>
<keyword evidence="7" id="KW-0234">DNA repair</keyword>
<dbReference type="InterPro" id="IPR013701">
    <property type="entry name" value="Lhr-like_DEAD/DEAH_assoc"/>
</dbReference>
<dbReference type="InterPro" id="IPR014001">
    <property type="entry name" value="Helicase_ATP-bd"/>
</dbReference>
<dbReference type="PANTHER" id="PTHR47962">
    <property type="entry name" value="ATP-DEPENDENT HELICASE LHR-RELATED-RELATED"/>
    <property type="match status" value="1"/>
</dbReference>
<dbReference type="SMART" id="SM00487">
    <property type="entry name" value="DEXDc"/>
    <property type="match status" value="1"/>
</dbReference>
<keyword evidence="5" id="KW-0067">ATP-binding</keyword>
<feature type="domain" description="Helicase ATP-binding" evidence="10">
    <location>
        <begin position="32"/>
        <end position="210"/>
    </location>
</feature>
<dbReference type="Gene3D" id="3.40.50.300">
    <property type="entry name" value="P-loop containing nucleotide triphosphate hydrolases"/>
    <property type="match status" value="2"/>
</dbReference>
<feature type="domain" description="Helicase C-terminal" evidence="11">
    <location>
        <begin position="249"/>
        <end position="397"/>
    </location>
</feature>
<dbReference type="SUPFAM" id="SSF52540">
    <property type="entry name" value="P-loop containing nucleoside triphosphate hydrolases"/>
    <property type="match status" value="1"/>
</dbReference>
<dbReference type="CDD" id="cd17922">
    <property type="entry name" value="DEXHc_LHR-like"/>
    <property type="match status" value="1"/>
</dbReference>
<evidence type="ECO:0000256" key="6">
    <source>
        <dbReference type="ARBA" id="ARBA00023125"/>
    </source>
</evidence>
<dbReference type="GO" id="GO:0003677">
    <property type="term" value="F:DNA binding"/>
    <property type="evidence" value="ECO:0007669"/>
    <property type="project" value="UniProtKB-KW"/>
</dbReference>
<dbReference type="Pfam" id="PF00270">
    <property type="entry name" value="DEAD"/>
    <property type="match status" value="1"/>
</dbReference>
<dbReference type="EMBL" id="PGCK01000012">
    <property type="protein sequence ID" value="MCD1296012.1"/>
    <property type="molecule type" value="Genomic_DNA"/>
</dbReference>
<evidence type="ECO:0000256" key="5">
    <source>
        <dbReference type="ARBA" id="ARBA00022840"/>
    </source>
</evidence>
<dbReference type="GO" id="GO:0016887">
    <property type="term" value="F:ATP hydrolysis activity"/>
    <property type="evidence" value="ECO:0007669"/>
    <property type="project" value="TreeGrafter"/>
</dbReference>
<dbReference type="Pfam" id="PF08494">
    <property type="entry name" value="DEAD_assoc"/>
    <property type="match status" value="1"/>
</dbReference>
<dbReference type="Proteomes" id="UP001320159">
    <property type="component" value="Unassembled WGS sequence"/>
</dbReference>
<name>A0AAP2RGY0_9EURY</name>
<keyword evidence="3" id="KW-0378">Hydrolase</keyword>